<name>A0AAV5SE50_9BILA</name>
<reference evidence="2" key="1">
    <citation type="submission" date="2023-10" db="EMBL/GenBank/DDBJ databases">
        <title>Genome assembly of Pristionchus species.</title>
        <authorList>
            <person name="Yoshida K."/>
            <person name="Sommer R.J."/>
        </authorList>
    </citation>
    <scope>NUCLEOTIDE SEQUENCE</scope>
    <source>
        <strain evidence="2">RS0144</strain>
    </source>
</reference>
<comment type="caution">
    <text evidence="2">The sequence shown here is derived from an EMBL/GenBank/DDBJ whole genome shotgun (WGS) entry which is preliminary data.</text>
</comment>
<feature type="non-terminal residue" evidence="2">
    <location>
        <position position="82"/>
    </location>
</feature>
<proteinExistence type="predicted"/>
<feature type="compositionally biased region" description="Basic and acidic residues" evidence="1">
    <location>
        <begin position="7"/>
        <end position="20"/>
    </location>
</feature>
<dbReference type="AlphaFoldDB" id="A0AAV5SE50"/>
<evidence type="ECO:0000313" key="3">
    <source>
        <dbReference type="Proteomes" id="UP001432027"/>
    </source>
</evidence>
<organism evidence="2 3">
    <name type="scientific">Pristionchus entomophagus</name>
    <dbReference type="NCBI Taxonomy" id="358040"/>
    <lineage>
        <taxon>Eukaryota</taxon>
        <taxon>Metazoa</taxon>
        <taxon>Ecdysozoa</taxon>
        <taxon>Nematoda</taxon>
        <taxon>Chromadorea</taxon>
        <taxon>Rhabditida</taxon>
        <taxon>Rhabditina</taxon>
        <taxon>Diplogasteromorpha</taxon>
        <taxon>Diplogasteroidea</taxon>
        <taxon>Neodiplogasteridae</taxon>
        <taxon>Pristionchus</taxon>
    </lineage>
</organism>
<evidence type="ECO:0000313" key="2">
    <source>
        <dbReference type="EMBL" id="GMS81185.1"/>
    </source>
</evidence>
<sequence>MKLTVESLKERKEADVRKEKMKRDEVLRILDLNAKGGNSGAPAHKGMNAMVKLEEPDIPQENSAAGNHQYNAGNMNAMDTPS</sequence>
<accession>A0AAV5SE50</accession>
<gene>
    <name evidence="2" type="ORF">PENTCL1PPCAC_3360</name>
</gene>
<evidence type="ECO:0000256" key="1">
    <source>
        <dbReference type="SAM" id="MobiDB-lite"/>
    </source>
</evidence>
<dbReference type="Proteomes" id="UP001432027">
    <property type="component" value="Unassembled WGS sequence"/>
</dbReference>
<keyword evidence="3" id="KW-1185">Reference proteome</keyword>
<protein>
    <submittedName>
        <fullName evidence="2">Uncharacterized protein</fullName>
    </submittedName>
</protein>
<feature type="region of interest" description="Disordered" evidence="1">
    <location>
        <begin position="1"/>
        <end position="20"/>
    </location>
</feature>
<dbReference type="EMBL" id="BTSX01000001">
    <property type="protein sequence ID" value="GMS81185.1"/>
    <property type="molecule type" value="Genomic_DNA"/>
</dbReference>
<feature type="region of interest" description="Disordered" evidence="1">
    <location>
        <begin position="60"/>
        <end position="82"/>
    </location>
</feature>